<comment type="caution">
    <text evidence="1">The sequence shown here is derived from an EMBL/GenBank/DDBJ whole genome shotgun (WGS) entry which is preliminary data.</text>
</comment>
<organism evidence="1">
    <name type="scientific">marine sediment metagenome</name>
    <dbReference type="NCBI Taxonomy" id="412755"/>
    <lineage>
        <taxon>unclassified sequences</taxon>
        <taxon>metagenomes</taxon>
        <taxon>ecological metagenomes</taxon>
    </lineage>
</organism>
<evidence type="ECO:0008006" key="2">
    <source>
        <dbReference type="Google" id="ProtNLM"/>
    </source>
</evidence>
<reference evidence="1" key="1">
    <citation type="journal article" date="2014" name="Front. Microbiol.">
        <title>High frequency of phylogenetically diverse reductive dehalogenase-homologous genes in deep subseafloor sedimentary metagenomes.</title>
        <authorList>
            <person name="Kawai M."/>
            <person name="Futagami T."/>
            <person name="Toyoda A."/>
            <person name="Takaki Y."/>
            <person name="Nishi S."/>
            <person name="Hori S."/>
            <person name="Arai W."/>
            <person name="Tsubouchi T."/>
            <person name="Morono Y."/>
            <person name="Uchiyama I."/>
            <person name="Ito T."/>
            <person name="Fujiyama A."/>
            <person name="Inagaki F."/>
            <person name="Takami H."/>
        </authorList>
    </citation>
    <scope>NUCLEOTIDE SEQUENCE</scope>
    <source>
        <strain evidence="1">Expedition CK06-06</strain>
    </source>
</reference>
<protein>
    <recommendedName>
        <fullName evidence="2">Glycoside hydrolase family 5 domain-containing protein</fullName>
    </recommendedName>
</protein>
<proteinExistence type="predicted"/>
<dbReference type="EMBL" id="BARV01032393">
    <property type="protein sequence ID" value="GAI33840.1"/>
    <property type="molecule type" value="Genomic_DNA"/>
</dbReference>
<dbReference type="Pfam" id="PF17132">
    <property type="entry name" value="Glyco_hydro_106"/>
    <property type="match status" value="1"/>
</dbReference>
<feature type="non-terminal residue" evidence="1">
    <location>
        <position position="102"/>
    </location>
</feature>
<gene>
    <name evidence="1" type="ORF">S06H3_51085</name>
</gene>
<name>X1P472_9ZZZZ</name>
<accession>X1P472</accession>
<evidence type="ECO:0000313" key="1">
    <source>
        <dbReference type="EMBL" id="GAI33840.1"/>
    </source>
</evidence>
<dbReference type="AlphaFoldDB" id="X1P472"/>
<sequence>MNGNITREGITADLEAMARVGIGGVLIFNVAGSHGTDIPAGPIDYLSEEWLDLVKYTASEAERLGIEMGLHNCAGWATTGGPWIEPEYGMQQLVTAEMSLWG</sequence>